<dbReference type="AlphaFoldDB" id="A0A3S2UVV4"/>
<gene>
    <name evidence="2" type="ORF">EOE48_29050</name>
</gene>
<proteinExistence type="predicted"/>
<dbReference type="EMBL" id="SACP01000203">
    <property type="protein sequence ID" value="RVU08394.1"/>
    <property type="molecule type" value="Genomic_DNA"/>
</dbReference>
<feature type="non-terminal residue" evidence="2">
    <location>
        <position position="85"/>
    </location>
</feature>
<name>A0A3S2UVV4_9HYPH</name>
<feature type="domain" description="Transposase IS701-like DDE" evidence="1">
    <location>
        <begin position="10"/>
        <end position="81"/>
    </location>
</feature>
<accession>A0A3S2UVV4</accession>
<dbReference type="InterPro" id="IPR038721">
    <property type="entry name" value="IS701-like_DDE_dom"/>
</dbReference>
<dbReference type="Proteomes" id="UP000286997">
    <property type="component" value="Unassembled WGS sequence"/>
</dbReference>
<comment type="caution">
    <text evidence="2">The sequence shown here is derived from an EMBL/GenBank/DDBJ whole genome shotgun (WGS) entry which is preliminary data.</text>
</comment>
<keyword evidence="3" id="KW-1185">Reference proteome</keyword>
<feature type="non-terminal residue" evidence="2">
    <location>
        <position position="1"/>
    </location>
</feature>
<evidence type="ECO:0000259" key="1">
    <source>
        <dbReference type="Pfam" id="PF13546"/>
    </source>
</evidence>
<dbReference type="RefSeq" id="WP_187371611.1">
    <property type="nucleotide sequence ID" value="NZ_SACP01000203.1"/>
</dbReference>
<protein>
    <recommendedName>
        <fullName evidence="1">Transposase IS701-like DDE domain-containing protein</fullName>
    </recommendedName>
</protein>
<reference evidence="2 3" key="1">
    <citation type="submission" date="2019-01" db="EMBL/GenBank/DDBJ databases">
        <authorList>
            <person name="Chen W.-M."/>
        </authorList>
    </citation>
    <scope>NUCLEOTIDE SEQUENCE [LARGE SCALE GENOMIC DNA]</scope>
    <source>
        <strain evidence="2 3">TER-1</strain>
    </source>
</reference>
<evidence type="ECO:0000313" key="2">
    <source>
        <dbReference type="EMBL" id="RVU08394.1"/>
    </source>
</evidence>
<organism evidence="2 3">
    <name type="scientific">Methylobacterium oryzihabitans</name>
    <dbReference type="NCBI Taxonomy" id="2499852"/>
    <lineage>
        <taxon>Bacteria</taxon>
        <taxon>Pseudomonadati</taxon>
        <taxon>Pseudomonadota</taxon>
        <taxon>Alphaproteobacteria</taxon>
        <taxon>Hyphomicrobiales</taxon>
        <taxon>Methylobacteriaceae</taxon>
        <taxon>Methylobacterium</taxon>
    </lineage>
</organism>
<dbReference type="Pfam" id="PF13546">
    <property type="entry name" value="DDE_5"/>
    <property type="match status" value="1"/>
</dbReference>
<evidence type="ECO:0000313" key="3">
    <source>
        <dbReference type="Proteomes" id="UP000286997"/>
    </source>
</evidence>
<sequence>FLTALVPSERACRERGCRHKPLLAVGRQLVLQARRWLPGRDLALVADSGFAALAFLAALSRRGVTIVTRLRLDAALYDPAPPRRP</sequence>